<feature type="domain" description="TolB N-terminal" evidence="6">
    <location>
        <begin position="29"/>
        <end position="129"/>
    </location>
</feature>
<evidence type="ECO:0000256" key="5">
    <source>
        <dbReference type="HAMAP-Rule" id="MF_00671"/>
    </source>
</evidence>
<dbReference type="EMBL" id="JBHSJF010000001">
    <property type="protein sequence ID" value="MFC5066435.1"/>
    <property type="molecule type" value="Genomic_DNA"/>
</dbReference>
<protein>
    <recommendedName>
        <fullName evidence="5">Tol-Pal system protein TolB</fullName>
    </recommendedName>
</protein>
<name>A0ABV9YU78_9HYPH</name>
<dbReference type="RefSeq" id="WP_114955231.1">
    <property type="nucleotide sequence ID" value="NZ_JBHSJF010000001.1"/>
</dbReference>
<comment type="subcellular location">
    <subcellularLocation>
        <location evidence="1 5">Periplasm</location>
    </subcellularLocation>
</comment>
<dbReference type="InterPro" id="IPR007195">
    <property type="entry name" value="TolB_N"/>
</dbReference>
<dbReference type="Proteomes" id="UP001595796">
    <property type="component" value="Unassembled WGS sequence"/>
</dbReference>
<dbReference type="NCBIfam" id="TIGR02800">
    <property type="entry name" value="propeller_TolB"/>
    <property type="match status" value="1"/>
</dbReference>
<dbReference type="InterPro" id="IPR014167">
    <property type="entry name" value="Tol-Pal_TolB"/>
</dbReference>
<evidence type="ECO:0000256" key="4">
    <source>
        <dbReference type="ARBA" id="ARBA00022764"/>
    </source>
</evidence>
<dbReference type="HAMAP" id="MF_00671">
    <property type="entry name" value="TolB"/>
    <property type="match status" value="1"/>
</dbReference>
<comment type="function">
    <text evidence="5">Part of the Tol-Pal system, which plays a role in outer membrane invagination during cell division and is important for maintaining outer membrane integrity.</text>
</comment>
<dbReference type="SUPFAM" id="SSF69304">
    <property type="entry name" value="Tricorn protease N-terminal domain"/>
    <property type="match status" value="1"/>
</dbReference>
<feature type="chain" id="PRO_5044920473" description="Tol-Pal system protein TolB" evidence="5">
    <location>
        <begin position="27"/>
        <end position="431"/>
    </location>
</feature>
<dbReference type="Gene3D" id="2.120.10.30">
    <property type="entry name" value="TolB, C-terminal domain"/>
    <property type="match status" value="1"/>
</dbReference>
<accession>A0ABV9YU78</accession>
<keyword evidence="8" id="KW-1185">Reference proteome</keyword>
<organism evidence="7 8">
    <name type="scientific">Flaviflagellibacter deserti</name>
    <dbReference type="NCBI Taxonomy" id="2267266"/>
    <lineage>
        <taxon>Bacteria</taxon>
        <taxon>Pseudomonadati</taxon>
        <taxon>Pseudomonadota</taxon>
        <taxon>Alphaproteobacteria</taxon>
        <taxon>Hyphomicrobiales</taxon>
        <taxon>Flaviflagellibacter</taxon>
    </lineage>
</organism>
<proteinExistence type="inferred from homology"/>
<comment type="caution">
    <text evidence="7">The sequence shown here is derived from an EMBL/GenBank/DDBJ whole genome shotgun (WGS) entry which is preliminary data.</text>
</comment>
<keyword evidence="3 5" id="KW-0732">Signal</keyword>
<dbReference type="PANTHER" id="PTHR36842">
    <property type="entry name" value="PROTEIN TOLB HOMOLOG"/>
    <property type="match status" value="1"/>
</dbReference>
<evidence type="ECO:0000259" key="6">
    <source>
        <dbReference type="Pfam" id="PF04052"/>
    </source>
</evidence>
<evidence type="ECO:0000256" key="2">
    <source>
        <dbReference type="ARBA" id="ARBA00009820"/>
    </source>
</evidence>
<dbReference type="SUPFAM" id="SSF52964">
    <property type="entry name" value="TolB, N-terminal domain"/>
    <property type="match status" value="1"/>
</dbReference>
<dbReference type="PANTHER" id="PTHR36842:SF1">
    <property type="entry name" value="PROTEIN TOLB"/>
    <property type="match status" value="1"/>
</dbReference>
<keyword evidence="4 5" id="KW-0574">Periplasm</keyword>
<evidence type="ECO:0000313" key="8">
    <source>
        <dbReference type="Proteomes" id="UP001595796"/>
    </source>
</evidence>
<evidence type="ECO:0000313" key="7">
    <source>
        <dbReference type="EMBL" id="MFC5066435.1"/>
    </source>
</evidence>
<keyword evidence="5" id="KW-0131">Cell cycle</keyword>
<dbReference type="InterPro" id="IPR011659">
    <property type="entry name" value="WD40"/>
</dbReference>
<sequence length="431" mass="47373" precursor="true">MPFAAQLLRCLALAGLALLPVGAAQAQVRVDINQGQLQPIPIAVTNFLGDQMAQDISNLVEADLKRSGLFAPIAKQAFIEQITNMNQPPRFGDWRIINAQALVTGGVSRSGNNIRAEFRLWDVFGGQQMIGQQFGADPNNWRRIAHKIADAIYERMTGEKGYFDTRIVFVEESGPKNKRIKRLAIMDQDGYGLRYLSRGDDLVLTPRFSPSSQQITYMSFAGGNPQVYLLNLENGQRSLVGNFPGMTFAPRFSPDGSRVVLSLQNQGNSNIYSMDLRSKQTTRLTDDAAIDTSPSFSPDGSQIVFESDRGGRQQLYVMSAGGGGANRISFGEGSYSTPVWSPRGDYIAFTKQYQGRFAIGVMRPDGSGERLLTEGFHNEGPTWAPNGRVLMFFRDQGGGPKLYSIDLTGYNEQAVQTQAFASDPAWSPPLN</sequence>
<keyword evidence="5" id="KW-0132">Cell division</keyword>
<comment type="subunit">
    <text evidence="5">The Tol-Pal system is composed of five core proteins: the inner membrane proteins TolA, TolQ and TolR, the periplasmic protein TolB and the outer membrane protein Pal. They form a network linking the inner and outer membranes and the peptidoglycan layer.</text>
</comment>
<dbReference type="Pfam" id="PF04052">
    <property type="entry name" value="TolB_N"/>
    <property type="match status" value="1"/>
</dbReference>
<dbReference type="InterPro" id="IPR011042">
    <property type="entry name" value="6-blade_b-propeller_TolB-like"/>
</dbReference>
<dbReference type="Pfam" id="PF07676">
    <property type="entry name" value="PD40"/>
    <property type="match status" value="4"/>
</dbReference>
<reference evidence="8" key="1">
    <citation type="journal article" date="2019" name="Int. J. Syst. Evol. Microbiol.">
        <title>The Global Catalogue of Microorganisms (GCM) 10K type strain sequencing project: providing services to taxonomists for standard genome sequencing and annotation.</title>
        <authorList>
            <consortium name="The Broad Institute Genomics Platform"/>
            <consortium name="The Broad Institute Genome Sequencing Center for Infectious Disease"/>
            <person name="Wu L."/>
            <person name="Ma J."/>
        </authorList>
    </citation>
    <scope>NUCLEOTIDE SEQUENCE [LARGE SCALE GENOMIC DNA]</scope>
    <source>
        <strain evidence="8">CGMCC 1.16444</strain>
    </source>
</reference>
<feature type="signal peptide" evidence="5">
    <location>
        <begin position="1"/>
        <end position="26"/>
    </location>
</feature>
<comment type="similarity">
    <text evidence="2 5">Belongs to the TolB family.</text>
</comment>
<gene>
    <name evidence="5 7" type="primary">tolB</name>
    <name evidence="7" type="ORF">ACFPFW_00220</name>
</gene>
<evidence type="ECO:0000256" key="1">
    <source>
        <dbReference type="ARBA" id="ARBA00004418"/>
    </source>
</evidence>
<dbReference type="Gene3D" id="3.40.50.10070">
    <property type="entry name" value="TolB, N-terminal domain"/>
    <property type="match status" value="1"/>
</dbReference>
<evidence type="ECO:0000256" key="3">
    <source>
        <dbReference type="ARBA" id="ARBA00022729"/>
    </source>
</evidence>